<evidence type="ECO:0000256" key="1">
    <source>
        <dbReference type="ARBA" id="ARBA00004138"/>
    </source>
</evidence>
<proteinExistence type="predicted"/>
<dbReference type="GO" id="GO:0005881">
    <property type="term" value="C:cytoplasmic microtubule"/>
    <property type="evidence" value="ECO:0007669"/>
    <property type="project" value="TreeGrafter"/>
</dbReference>
<accession>A0A3P8ZTE1</accession>
<dbReference type="OMA" id="DHWRKEA"/>
<dbReference type="Pfam" id="PF13864">
    <property type="entry name" value="Enkurin"/>
    <property type="match status" value="1"/>
</dbReference>
<dbReference type="PROSITE" id="PS51665">
    <property type="entry name" value="ENKURIN"/>
    <property type="match status" value="1"/>
</dbReference>
<evidence type="ECO:0000256" key="6">
    <source>
        <dbReference type="SAM" id="MobiDB-lite"/>
    </source>
</evidence>
<dbReference type="PANTHER" id="PTHR21490:SF2">
    <property type="entry name" value="ENKURIN DOMAIN-CONTAINING PROTEIN 1"/>
    <property type="match status" value="1"/>
</dbReference>
<feature type="region of interest" description="Disordered" evidence="6">
    <location>
        <begin position="179"/>
        <end position="225"/>
    </location>
</feature>
<keyword evidence="3" id="KW-0963">Cytoplasm</keyword>
<reference evidence="8" key="3">
    <citation type="submission" date="2025-08" db="UniProtKB">
        <authorList>
            <consortium name="Ensembl"/>
        </authorList>
    </citation>
    <scope>IDENTIFICATION</scope>
</reference>
<feature type="domain" description="Enkurin" evidence="7">
    <location>
        <begin position="275"/>
        <end position="367"/>
    </location>
</feature>
<sequence>MCEGPSMISGPIPPDPSLFPNYYKRPSSARGRLEGNADGTLALLSGPLAPDPVLYPGCYSAHKPKPYRIGPNATHILERGQSGVVGALLKLEGVSLNPNPSKHKQLVRDYGKENVRRLREIQRRCREQEAQRERSRPVPVKALWTSPKYQDVPSRVMAQLQETSPPKRLDCQNFLKAHSVCGSAGPPRPKRAISPSPRSSCLLSPFPSPRPASQNHAEDQSSQLQMQDRTVDFVSHNARAAGKTVLRRSQSLTNLKNSQPLPSAVKGQVPQYLEERKEQWRKEEEEKRRNIPDPSIPAGHTLMPERERQETLQSLKETHQSLVSELLSLPVKADSLGVRSRRAQLDRRLSEVEEAIKIFSRDKVYIKTDS</sequence>
<dbReference type="STRING" id="8010.ENSELUP00000031749"/>
<dbReference type="InParanoid" id="A0A3P8ZTE1"/>
<dbReference type="RefSeq" id="XP_010874804.1">
    <property type="nucleotide sequence ID" value="XM_010876502.4"/>
</dbReference>
<evidence type="ECO:0000256" key="3">
    <source>
        <dbReference type="ARBA" id="ARBA00022490"/>
    </source>
</evidence>
<keyword evidence="9" id="KW-1185">Reference proteome</keyword>
<reference evidence="8" key="2">
    <citation type="submission" date="2020-02" db="EMBL/GenBank/DDBJ databases">
        <title>Esox lucius (northern pike) genome, fEsoLuc1, primary haplotype.</title>
        <authorList>
            <person name="Myers G."/>
            <person name="Karagic N."/>
            <person name="Meyer A."/>
            <person name="Pippel M."/>
            <person name="Reichard M."/>
            <person name="Winkler S."/>
            <person name="Tracey A."/>
            <person name="Sims Y."/>
            <person name="Howe K."/>
            <person name="Rhie A."/>
            <person name="Formenti G."/>
            <person name="Durbin R."/>
            <person name="Fedrigo O."/>
            <person name="Jarvis E.D."/>
        </authorList>
    </citation>
    <scope>NUCLEOTIDE SEQUENCE [LARGE SCALE GENOMIC DNA]</scope>
</reference>
<organism evidence="8 9">
    <name type="scientific">Esox lucius</name>
    <name type="common">Northern pike</name>
    <dbReference type="NCBI Taxonomy" id="8010"/>
    <lineage>
        <taxon>Eukaryota</taxon>
        <taxon>Metazoa</taxon>
        <taxon>Chordata</taxon>
        <taxon>Craniata</taxon>
        <taxon>Vertebrata</taxon>
        <taxon>Euteleostomi</taxon>
        <taxon>Actinopterygii</taxon>
        <taxon>Neopterygii</taxon>
        <taxon>Teleostei</taxon>
        <taxon>Protacanthopterygii</taxon>
        <taxon>Esociformes</taxon>
        <taxon>Esocidae</taxon>
        <taxon>Esox</taxon>
    </lineage>
</organism>
<feature type="region of interest" description="Disordered" evidence="6">
    <location>
        <begin position="126"/>
        <end position="146"/>
    </location>
</feature>
<evidence type="ECO:0000313" key="8">
    <source>
        <dbReference type="Ensembl" id="ENSELUP00000031749.1"/>
    </source>
</evidence>
<keyword evidence="4" id="KW-0206">Cytoskeleton</keyword>
<dbReference type="OrthoDB" id="10264920at2759"/>
<dbReference type="KEGG" id="els:105014300"/>
<feature type="compositionally biased region" description="Polar residues" evidence="6">
    <location>
        <begin position="212"/>
        <end position="225"/>
    </location>
</feature>
<dbReference type="GeneID" id="105014300"/>
<gene>
    <name evidence="8" type="primary">ENKD1</name>
</gene>
<name>A0A3P8ZTE1_ESOLU</name>
<evidence type="ECO:0000259" key="7">
    <source>
        <dbReference type="PROSITE" id="PS51665"/>
    </source>
</evidence>
<comment type="subcellular location">
    <subcellularLocation>
        <location evidence="1">Cell projection</location>
        <location evidence="1">Cilium</location>
    </subcellularLocation>
    <subcellularLocation>
        <location evidence="2">Cytoplasm</location>
        <location evidence="2">Cytoskeleton</location>
    </subcellularLocation>
</comment>
<reference evidence="8" key="4">
    <citation type="submission" date="2025-09" db="UniProtKB">
        <authorList>
            <consortium name="Ensembl"/>
        </authorList>
    </citation>
    <scope>IDENTIFICATION</scope>
</reference>
<dbReference type="PANTHER" id="PTHR21490">
    <property type="entry name" value="ENKURIN-RELATED"/>
    <property type="match status" value="1"/>
</dbReference>
<dbReference type="InterPro" id="IPR052102">
    <property type="entry name" value="Enkurin_domain-protein"/>
</dbReference>
<feature type="compositionally biased region" description="Basic and acidic residues" evidence="6">
    <location>
        <begin position="126"/>
        <end position="136"/>
    </location>
</feature>
<reference evidence="9" key="1">
    <citation type="journal article" date="2014" name="PLoS ONE">
        <title>The genome and linkage map of the northern pike (Esox lucius): conserved synteny revealed between the salmonid sister group and the Neoteleostei.</title>
        <authorList>
            <person name="Rondeau E.B."/>
            <person name="Minkley D.R."/>
            <person name="Leong J.S."/>
            <person name="Messmer A.M."/>
            <person name="Jantzen J.R."/>
            <person name="von Schalburg K.R."/>
            <person name="Lemon C."/>
            <person name="Bird N.H."/>
            <person name="Koop B.F."/>
        </authorList>
    </citation>
    <scope>NUCLEOTIDE SEQUENCE</scope>
</reference>
<dbReference type="InterPro" id="IPR027012">
    <property type="entry name" value="Enkurin_dom"/>
</dbReference>
<evidence type="ECO:0000313" key="9">
    <source>
        <dbReference type="Proteomes" id="UP000265140"/>
    </source>
</evidence>
<dbReference type="Bgee" id="ENSELUG00000009383">
    <property type="expression patterns" value="Expressed in ovary and 12 other cell types or tissues"/>
</dbReference>
<evidence type="ECO:0000256" key="4">
    <source>
        <dbReference type="ARBA" id="ARBA00023212"/>
    </source>
</evidence>
<dbReference type="AlphaFoldDB" id="A0A3P8ZTE1"/>
<dbReference type="GO" id="GO:0005929">
    <property type="term" value="C:cilium"/>
    <property type="evidence" value="ECO:0007669"/>
    <property type="project" value="UniProtKB-SubCell"/>
</dbReference>
<evidence type="ECO:0000256" key="5">
    <source>
        <dbReference type="ARBA" id="ARBA00023273"/>
    </source>
</evidence>
<dbReference type="Ensembl" id="ENSELUT00000004983.3">
    <property type="protein sequence ID" value="ENSELUP00000031749.1"/>
    <property type="gene ID" value="ENSELUG00000009383.3"/>
</dbReference>
<dbReference type="GeneTree" id="ENSGT00940000153866"/>
<evidence type="ECO:0000256" key="2">
    <source>
        <dbReference type="ARBA" id="ARBA00004245"/>
    </source>
</evidence>
<protein>
    <recommendedName>
        <fullName evidence="7">Enkurin domain-containing protein</fullName>
    </recommendedName>
</protein>
<keyword evidence="5" id="KW-0966">Cell projection</keyword>
<dbReference type="Proteomes" id="UP000265140">
    <property type="component" value="Chromosome 13"/>
</dbReference>
<feature type="region of interest" description="Disordered" evidence="6">
    <location>
        <begin position="276"/>
        <end position="314"/>
    </location>
</feature>
<feature type="compositionally biased region" description="Basic and acidic residues" evidence="6">
    <location>
        <begin position="276"/>
        <end position="291"/>
    </location>
</feature>
<dbReference type="CTD" id="84080"/>
<feature type="compositionally biased region" description="Low complexity" evidence="6">
    <location>
        <begin position="194"/>
        <end position="205"/>
    </location>
</feature>